<keyword evidence="2" id="KW-1185">Reference proteome</keyword>
<dbReference type="GeneID" id="19880585"/>
<dbReference type="Proteomes" id="UP000011081">
    <property type="component" value="Unassembled WGS sequence"/>
</dbReference>
<dbReference type="RefSeq" id="XP_008075739.1">
    <property type="nucleotide sequence ID" value="XM_008077548.1"/>
</dbReference>
<dbReference type="HOGENOM" id="CLU_1797904_0_0_1"/>
<gene>
    <name evidence="1" type="ORF">VCUG_02729</name>
</gene>
<evidence type="ECO:0000313" key="2">
    <source>
        <dbReference type="Proteomes" id="UP000011081"/>
    </source>
</evidence>
<dbReference type="VEuPathDB" id="MicrosporidiaDB:VCUG_02729"/>
<protein>
    <submittedName>
        <fullName evidence="1">Uncharacterized protein</fullName>
    </submittedName>
</protein>
<dbReference type="AlphaFoldDB" id="L2GR67"/>
<feature type="non-terminal residue" evidence="1">
    <location>
        <position position="144"/>
    </location>
</feature>
<dbReference type="InParanoid" id="L2GR67"/>
<organism evidence="1 2">
    <name type="scientific">Vavraia culicis (isolate floridensis)</name>
    <name type="common">Microsporidian parasite</name>
    <dbReference type="NCBI Taxonomy" id="948595"/>
    <lineage>
        <taxon>Eukaryota</taxon>
        <taxon>Fungi</taxon>
        <taxon>Fungi incertae sedis</taxon>
        <taxon>Microsporidia</taxon>
        <taxon>Pleistophoridae</taxon>
        <taxon>Vavraia</taxon>
    </lineage>
</organism>
<reference evidence="2" key="1">
    <citation type="submission" date="2011-03" db="EMBL/GenBank/DDBJ databases">
        <title>The genome sequence of Vavraia culicis strain floridensis.</title>
        <authorList>
            <consortium name="The Broad Institute Genome Sequencing Platform"/>
            <person name="Cuomo C."/>
            <person name="Becnel J."/>
            <person name="Sanscrainte N."/>
            <person name="Young S.K."/>
            <person name="Zeng Q."/>
            <person name="Gargeya S."/>
            <person name="Fitzgerald M."/>
            <person name="Haas B."/>
            <person name="Abouelleil A."/>
            <person name="Alvarado L."/>
            <person name="Arachchi H.M."/>
            <person name="Berlin A."/>
            <person name="Chapman S.B."/>
            <person name="Gearin G."/>
            <person name="Goldberg J."/>
            <person name="Griggs A."/>
            <person name="Gujja S."/>
            <person name="Hansen M."/>
            <person name="Heiman D."/>
            <person name="Howarth C."/>
            <person name="Larimer J."/>
            <person name="Lui A."/>
            <person name="MacDonald P.J.P."/>
            <person name="McCowen C."/>
            <person name="Montmayeur A."/>
            <person name="Murphy C."/>
            <person name="Neiman D."/>
            <person name="Pearson M."/>
            <person name="Priest M."/>
            <person name="Roberts A."/>
            <person name="Saif S."/>
            <person name="Shea T."/>
            <person name="Sisk P."/>
            <person name="Stolte C."/>
            <person name="Sykes S."/>
            <person name="Wortman J."/>
            <person name="Nusbaum C."/>
            <person name="Birren B."/>
        </authorList>
    </citation>
    <scope>NUCLEOTIDE SEQUENCE [LARGE SCALE GENOMIC DNA]</scope>
    <source>
        <strain evidence="2">floridensis</strain>
    </source>
</reference>
<accession>L2GR67</accession>
<dbReference type="OrthoDB" id="1713558at2759"/>
<evidence type="ECO:0000313" key="1">
    <source>
        <dbReference type="EMBL" id="ELA45783.1"/>
    </source>
</evidence>
<name>L2GR67_VAVCU</name>
<dbReference type="EMBL" id="GL877627">
    <property type="protein sequence ID" value="ELA45783.1"/>
    <property type="molecule type" value="Genomic_DNA"/>
</dbReference>
<sequence>MVAFLIKILKKQQRDEHAECIKKITKNQNNLTGVRRENDWVVSYIVRACFISMKKLNDYDLRLFCNLLITNRKYGNAKTSLALNNIVLKILIEKKMFCFARNYLNDEYKDDSKHNFYKDIIECVSMEYEDALCSFRLAMALSDR</sequence>
<proteinExistence type="predicted"/>
<dbReference type="STRING" id="948595.L2GR67"/>